<dbReference type="Proteomes" id="UP000250235">
    <property type="component" value="Unassembled WGS sequence"/>
</dbReference>
<evidence type="ECO:0000313" key="3">
    <source>
        <dbReference type="Proteomes" id="UP000250235"/>
    </source>
</evidence>
<dbReference type="EMBL" id="KQ999866">
    <property type="protein sequence ID" value="KZV40785.1"/>
    <property type="molecule type" value="Genomic_DNA"/>
</dbReference>
<feature type="region of interest" description="Disordered" evidence="1">
    <location>
        <begin position="28"/>
        <end position="63"/>
    </location>
</feature>
<sequence>MVWKRCLNGSRSIKKRGALDEKNRVELVKDKPAHDKQAQRPAMFKSRKELNKSSTDEVSTSSMQTRTKISWRIRIKLVKVKPA</sequence>
<keyword evidence="3" id="KW-1185">Reference proteome</keyword>
<organism evidence="2 3">
    <name type="scientific">Dorcoceras hygrometricum</name>
    <dbReference type="NCBI Taxonomy" id="472368"/>
    <lineage>
        <taxon>Eukaryota</taxon>
        <taxon>Viridiplantae</taxon>
        <taxon>Streptophyta</taxon>
        <taxon>Embryophyta</taxon>
        <taxon>Tracheophyta</taxon>
        <taxon>Spermatophyta</taxon>
        <taxon>Magnoliopsida</taxon>
        <taxon>eudicotyledons</taxon>
        <taxon>Gunneridae</taxon>
        <taxon>Pentapetalae</taxon>
        <taxon>asterids</taxon>
        <taxon>lamiids</taxon>
        <taxon>Lamiales</taxon>
        <taxon>Gesneriaceae</taxon>
        <taxon>Didymocarpoideae</taxon>
        <taxon>Trichosporeae</taxon>
        <taxon>Loxocarpinae</taxon>
        <taxon>Dorcoceras</taxon>
    </lineage>
</organism>
<feature type="compositionally biased region" description="Basic and acidic residues" evidence="1">
    <location>
        <begin position="28"/>
        <end position="38"/>
    </location>
</feature>
<name>A0A2Z7C1H1_9LAMI</name>
<evidence type="ECO:0000313" key="2">
    <source>
        <dbReference type="EMBL" id="KZV40785.1"/>
    </source>
</evidence>
<gene>
    <name evidence="2" type="ORF">F511_20988</name>
</gene>
<evidence type="ECO:0000256" key="1">
    <source>
        <dbReference type="SAM" id="MobiDB-lite"/>
    </source>
</evidence>
<proteinExistence type="predicted"/>
<feature type="compositionally biased region" description="Basic and acidic residues" evidence="1">
    <location>
        <begin position="46"/>
        <end position="55"/>
    </location>
</feature>
<accession>A0A2Z7C1H1</accession>
<protein>
    <submittedName>
        <fullName evidence="2">NAC transcription factor 29-like</fullName>
    </submittedName>
</protein>
<dbReference type="AlphaFoldDB" id="A0A2Z7C1H1"/>
<reference evidence="2 3" key="1">
    <citation type="journal article" date="2015" name="Proc. Natl. Acad. Sci. U.S.A.">
        <title>The resurrection genome of Boea hygrometrica: A blueprint for survival of dehydration.</title>
        <authorList>
            <person name="Xiao L."/>
            <person name="Yang G."/>
            <person name="Zhang L."/>
            <person name="Yang X."/>
            <person name="Zhao S."/>
            <person name="Ji Z."/>
            <person name="Zhou Q."/>
            <person name="Hu M."/>
            <person name="Wang Y."/>
            <person name="Chen M."/>
            <person name="Xu Y."/>
            <person name="Jin H."/>
            <person name="Xiao X."/>
            <person name="Hu G."/>
            <person name="Bao F."/>
            <person name="Hu Y."/>
            <person name="Wan P."/>
            <person name="Li L."/>
            <person name="Deng X."/>
            <person name="Kuang T."/>
            <person name="Xiang C."/>
            <person name="Zhu J.K."/>
            <person name="Oliver M.J."/>
            <person name="He Y."/>
        </authorList>
    </citation>
    <scope>NUCLEOTIDE SEQUENCE [LARGE SCALE GENOMIC DNA]</scope>
    <source>
        <strain evidence="3">cv. XS01</strain>
    </source>
</reference>